<dbReference type="SUPFAM" id="SSF53067">
    <property type="entry name" value="Actin-like ATPase domain"/>
    <property type="match status" value="1"/>
</dbReference>
<evidence type="ECO:0000259" key="1">
    <source>
        <dbReference type="Pfam" id="PF00814"/>
    </source>
</evidence>
<dbReference type="EMBL" id="BMKB01000001">
    <property type="protein sequence ID" value="GGA38208.1"/>
    <property type="molecule type" value="Genomic_DNA"/>
</dbReference>
<dbReference type="OrthoDB" id="9809995at2"/>
<protein>
    <submittedName>
        <fullName evidence="2">tRNA (Adenosine(37)-N6)-threonylcarbamoyltransferase complex dimerization subunit type 1 TsaB</fullName>
    </submittedName>
</protein>
<dbReference type="PANTHER" id="PTHR11735:SF11">
    <property type="entry name" value="TRNA THREONYLCARBAMOYLADENOSINE BIOSYNTHESIS PROTEIN TSAB"/>
    <property type="match status" value="1"/>
</dbReference>
<dbReference type="PANTHER" id="PTHR11735">
    <property type="entry name" value="TRNA N6-ADENOSINE THREONYLCARBAMOYLTRANSFERASE"/>
    <property type="match status" value="1"/>
</dbReference>
<dbReference type="Pfam" id="PF00814">
    <property type="entry name" value="TsaD"/>
    <property type="match status" value="1"/>
</dbReference>
<dbReference type="InterPro" id="IPR043129">
    <property type="entry name" value="ATPase_NBD"/>
</dbReference>
<dbReference type="Gene3D" id="3.30.420.40">
    <property type="match status" value="1"/>
</dbReference>
<organism evidence="2 3">
    <name type="scientific">Pelagibacterium lentulum</name>
    <dbReference type="NCBI Taxonomy" id="2029865"/>
    <lineage>
        <taxon>Bacteria</taxon>
        <taxon>Pseudomonadati</taxon>
        <taxon>Pseudomonadota</taxon>
        <taxon>Alphaproteobacteria</taxon>
        <taxon>Hyphomicrobiales</taxon>
        <taxon>Devosiaceae</taxon>
        <taxon>Pelagibacterium</taxon>
    </lineage>
</organism>
<dbReference type="AlphaFoldDB" id="A0A916VV29"/>
<dbReference type="NCBIfam" id="TIGR03725">
    <property type="entry name" value="T6A_YeaZ"/>
    <property type="match status" value="1"/>
</dbReference>
<dbReference type="Proteomes" id="UP000596977">
    <property type="component" value="Unassembled WGS sequence"/>
</dbReference>
<dbReference type="InterPro" id="IPR022496">
    <property type="entry name" value="T6A_TsaB"/>
</dbReference>
<dbReference type="GO" id="GO:0005829">
    <property type="term" value="C:cytosol"/>
    <property type="evidence" value="ECO:0007669"/>
    <property type="project" value="TreeGrafter"/>
</dbReference>
<accession>A0A916VV29</accession>
<proteinExistence type="predicted"/>
<keyword evidence="3" id="KW-1185">Reference proteome</keyword>
<comment type="caution">
    <text evidence="2">The sequence shown here is derived from an EMBL/GenBank/DDBJ whole genome shotgun (WGS) entry which is preliminary data.</text>
</comment>
<dbReference type="InterPro" id="IPR000905">
    <property type="entry name" value="Gcp-like_dom"/>
</dbReference>
<feature type="domain" description="Gcp-like" evidence="1">
    <location>
        <begin position="35"/>
        <end position="128"/>
    </location>
</feature>
<dbReference type="RefSeq" id="WP_127073503.1">
    <property type="nucleotide sequence ID" value="NZ_BMKB01000001.1"/>
</dbReference>
<name>A0A916VV29_9HYPH</name>
<sequence>MTRPITLAIDTARERLQLALAGSAGQPATLVHDIARGHAEIIMGAIGTLLADNGVDYERLERIAVTTGPGSFTGLRIGLSVARALGLAKAIPVLGVPSLLALSLGQDGAQKLVVDAKRGQAYLQTFSASGVSAGPAKLLSFEAALSQAGKTVPDDPHVDIGLVAAWAQTADPVRFPPVPSYIRDADAKPQTRGKVLRA</sequence>
<dbReference type="GO" id="GO:0002949">
    <property type="term" value="P:tRNA threonylcarbamoyladenosine modification"/>
    <property type="evidence" value="ECO:0007669"/>
    <property type="project" value="InterPro"/>
</dbReference>
<gene>
    <name evidence="2" type="ORF">GCM10011499_04500</name>
</gene>
<evidence type="ECO:0000313" key="3">
    <source>
        <dbReference type="Proteomes" id="UP000596977"/>
    </source>
</evidence>
<evidence type="ECO:0000313" key="2">
    <source>
        <dbReference type="EMBL" id="GGA38208.1"/>
    </source>
</evidence>
<reference evidence="2 3" key="1">
    <citation type="journal article" date="2014" name="Int. J. Syst. Evol. Microbiol.">
        <title>Complete genome sequence of Corynebacterium casei LMG S-19264T (=DSM 44701T), isolated from a smear-ripened cheese.</title>
        <authorList>
            <consortium name="US DOE Joint Genome Institute (JGI-PGF)"/>
            <person name="Walter F."/>
            <person name="Albersmeier A."/>
            <person name="Kalinowski J."/>
            <person name="Ruckert C."/>
        </authorList>
    </citation>
    <scope>NUCLEOTIDE SEQUENCE [LARGE SCALE GENOMIC DNA]</scope>
    <source>
        <strain evidence="2 3">CGMCC 1.15896</strain>
    </source>
</reference>